<reference evidence="1" key="1">
    <citation type="submission" date="2020-06" db="EMBL/GenBank/DDBJ databases">
        <title>Unique genomic features of the anaerobic methanotrophic archaea.</title>
        <authorList>
            <person name="Chadwick G.L."/>
            <person name="Skennerton C.T."/>
            <person name="Laso-Perez R."/>
            <person name="Leu A.O."/>
            <person name="Speth D.R."/>
            <person name="Yu H."/>
            <person name="Morgan-Lang C."/>
            <person name="Hatzenpichler R."/>
            <person name="Goudeau D."/>
            <person name="Malmstrom R."/>
            <person name="Brazelton W.J."/>
            <person name="Woyke T."/>
            <person name="Hallam S.J."/>
            <person name="Tyson G.W."/>
            <person name="Wegener G."/>
            <person name="Boetius A."/>
            <person name="Orphan V."/>
        </authorList>
    </citation>
    <scope>NUCLEOTIDE SEQUENCE</scope>
</reference>
<proteinExistence type="predicted"/>
<dbReference type="EMBL" id="MT631485">
    <property type="protein sequence ID" value="QNO51897.1"/>
    <property type="molecule type" value="Genomic_DNA"/>
</dbReference>
<protein>
    <submittedName>
        <fullName evidence="1">Uncharacterized protein</fullName>
    </submittedName>
</protein>
<dbReference type="AlphaFoldDB" id="A0A7G9YV63"/>
<organism evidence="1">
    <name type="scientific">Candidatus Methanophagaceae archaeon ANME-1 ERB6</name>
    <dbReference type="NCBI Taxonomy" id="2759912"/>
    <lineage>
        <taxon>Archaea</taxon>
        <taxon>Methanobacteriati</taxon>
        <taxon>Methanobacteriota</taxon>
        <taxon>Stenosarchaea group</taxon>
        <taxon>Methanomicrobia</taxon>
        <taxon>Candidatus Methanophagales</taxon>
        <taxon>Candidatus Methanophagaceae</taxon>
    </lineage>
</organism>
<dbReference type="InterPro" id="IPR005368">
    <property type="entry name" value="UPF0175"/>
</dbReference>
<accession>A0A7G9YV63</accession>
<sequence length="97" mass="11300">MHVISVKIPEELKKEIKELMKEEGLEEGIALRKLLTMAISEWKKERALKMLTEGKISYLKAAEEAGMNVWDFAELLKEKKVVWVKEEGILRDLNARF</sequence>
<dbReference type="Pfam" id="PF03683">
    <property type="entry name" value="UPF0175"/>
    <property type="match status" value="1"/>
</dbReference>
<evidence type="ECO:0000313" key="1">
    <source>
        <dbReference type="EMBL" id="QNO51897.1"/>
    </source>
</evidence>
<name>A0A7G9YV63_9EURY</name>
<gene>
    <name evidence="1" type="ORF">PJPOCDLN_00003</name>
</gene>